<feature type="region of interest" description="Disordered" evidence="1">
    <location>
        <begin position="278"/>
        <end position="309"/>
    </location>
</feature>
<feature type="region of interest" description="Disordered" evidence="1">
    <location>
        <begin position="109"/>
        <end position="158"/>
    </location>
</feature>
<sequence>MKDLILETDLSPKPDRNPLAERSPQRNQSRKDDLTSSADANASGVETQHESEADTTTQPEHPEKNADPATREDEPLREFISRFKLVMSRVSGISDKVAIDALRKALCTRPSSKDVDPNTKKKNPRNDKYVHHEGEDLQGAHNYAISSDQGRTTGNTWTRNQGYDENTFCEFHQSRGHSTTNCKVLGARMAAKLLAGELSEVTSREDEPLREFISRFKLVMSRVSGISDKVAIDALRKALWYKSKFRKWIALDKPRTIQDALHKATDYIMIEEETKVLSQKDKSARPSSKDVDPKTKKKNPRNDKYFHHEGEDLQGAHNYAISSDQGRTTGNTWTRNQGYDENTFCEFHQSQGHSTTNCKFLGARLAAKLLAGELSDVTSREDEPLCEFISRFKLVMSRVSGISDKVAIAALRKALWYKSKFTKWIALDKPRTIQDALHKATDYIMIEEETKVLSQKHKSARPSSKDVDPKTKKKNPRNDKYVHHEGEDLQGAHNYAISSDQRQTMGNTLTRNQRYDENTFCEFHQSRGHSTTNCKVLGARLAAKLLAGELSEVTS</sequence>
<evidence type="ECO:0000313" key="3">
    <source>
        <dbReference type="Proteomes" id="UP000266723"/>
    </source>
</evidence>
<feature type="region of interest" description="Disordered" evidence="1">
    <location>
        <begin position="454"/>
        <end position="486"/>
    </location>
</feature>
<feature type="compositionally biased region" description="Polar residues" evidence="1">
    <location>
        <begin position="144"/>
        <end position="158"/>
    </location>
</feature>
<evidence type="ECO:0000256" key="1">
    <source>
        <dbReference type="SAM" id="MobiDB-lite"/>
    </source>
</evidence>
<feature type="region of interest" description="Disordered" evidence="1">
    <location>
        <begin position="1"/>
        <end position="75"/>
    </location>
</feature>
<dbReference type="PANTHER" id="PTHR33223:SF8">
    <property type="entry name" value="OS04G0172440 PROTEIN"/>
    <property type="match status" value="1"/>
</dbReference>
<accession>A0ABQ7B8I5</accession>
<gene>
    <name evidence="2" type="ORF">DY000_02041185</name>
</gene>
<feature type="non-terminal residue" evidence="2">
    <location>
        <position position="555"/>
    </location>
</feature>
<dbReference type="EMBL" id="QGKV02001507">
    <property type="protein sequence ID" value="KAF3528574.1"/>
    <property type="molecule type" value="Genomic_DNA"/>
</dbReference>
<reference evidence="2 3" key="1">
    <citation type="journal article" date="2020" name="BMC Genomics">
        <title>Intraspecific diversification of the crop wild relative Brassica cretica Lam. using demographic model selection.</title>
        <authorList>
            <person name="Kioukis A."/>
            <person name="Michalopoulou V.A."/>
            <person name="Briers L."/>
            <person name="Pirintsos S."/>
            <person name="Studholme D.J."/>
            <person name="Pavlidis P."/>
            <person name="Sarris P.F."/>
        </authorList>
    </citation>
    <scope>NUCLEOTIDE SEQUENCE [LARGE SCALE GENOMIC DNA]</scope>
    <source>
        <strain evidence="3">cv. PFS-1207/04</strain>
    </source>
</reference>
<proteinExistence type="predicted"/>
<keyword evidence="3" id="KW-1185">Reference proteome</keyword>
<feature type="compositionally biased region" description="Basic and acidic residues" evidence="1">
    <location>
        <begin position="111"/>
        <end position="135"/>
    </location>
</feature>
<comment type="caution">
    <text evidence="2">The sequence shown here is derived from an EMBL/GenBank/DDBJ whole genome shotgun (WGS) entry which is preliminary data.</text>
</comment>
<name>A0ABQ7B8I5_BRACR</name>
<dbReference type="Proteomes" id="UP000266723">
    <property type="component" value="Unassembled WGS sequence"/>
</dbReference>
<feature type="compositionally biased region" description="Basic and acidic residues" evidence="1">
    <location>
        <begin position="60"/>
        <end position="75"/>
    </location>
</feature>
<dbReference type="PANTHER" id="PTHR33223">
    <property type="entry name" value="CCHC-TYPE DOMAIN-CONTAINING PROTEIN"/>
    <property type="match status" value="1"/>
</dbReference>
<protein>
    <submittedName>
        <fullName evidence="2">Uncharacterized protein</fullName>
    </submittedName>
</protein>
<feature type="compositionally biased region" description="Basic and acidic residues" evidence="1">
    <location>
        <begin position="463"/>
        <end position="486"/>
    </location>
</feature>
<feature type="compositionally biased region" description="Polar residues" evidence="1">
    <location>
        <begin position="35"/>
        <end position="46"/>
    </location>
</feature>
<evidence type="ECO:0000313" key="2">
    <source>
        <dbReference type="EMBL" id="KAF3528574.1"/>
    </source>
</evidence>
<organism evidence="2 3">
    <name type="scientific">Brassica cretica</name>
    <name type="common">Mustard</name>
    <dbReference type="NCBI Taxonomy" id="69181"/>
    <lineage>
        <taxon>Eukaryota</taxon>
        <taxon>Viridiplantae</taxon>
        <taxon>Streptophyta</taxon>
        <taxon>Embryophyta</taxon>
        <taxon>Tracheophyta</taxon>
        <taxon>Spermatophyta</taxon>
        <taxon>Magnoliopsida</taxon>
        <taxon>eudicotyledons</taxon>
        <taxon>Gunneridae</taxon>
        <taxon>Pentapetalae</taxon>
        <taxon>rosids</taxon>
        <taxon>malvids</taxon>
        <taxon>Brassicales</taxon>
        <taxon>Brassicaceae</taxon>
        <taxon>Brassiceae</taxon>
        <taxon>Brassica</taxon>
    </lineage>
</organism>
<feature type="compositionally biased region" description="Basic and acidic residues" evidence="1">
    <location>
        <begin position="1"/>
        <end position="19"/>
    </location>
</feature>